<feature type="compositionally biased region" description="Polar residues" evidence="1">
    <location>
        <begin position="222"/>
        <end position="231"/>
    </location>
</feature>
<feature type="region of interest" description="Disordered" evidence="1">
    <location>
        <begin position="182"/>
        <end position="202"/>
    </location>
</feature>
<feature type="compositionally biased region" description="Pro residues" evidence="1">
    <location>
        <begin position="559"/>
        <end position="568"/>
    </location>
</feature>
<dbReference type="STRING" id="930992.A0A0D0AD03"/>
<feature type="compositionally biased region" description="Low complexity" evidence="1">
    <location>
        <begin position="148"/>
        <end position="158"/>
    </location>
</feature>
<dbReference type="OrthoDB" id="4001642at2759"/>
<name>A0A0D0AD03_9AGAM</name>
<proteinExistence type="predicted"/>
<dbReference type="Proteomes" id="UP000054485">
    <property type="component" value="Unassembled WGS sequence"/>
</dbReference>
<feature type="region of interest" description="Disordered" evidence="1">
    <location>
        <begin position="348"/>
        <end position="427"/>
    </location>
</feature>
<evidence type="ECO:0000313" key="2">
    <source>
        <dbReference type="EMBL" id="KIK32167.1"/>
    </source>
</evidence>
<organism evidence="2 3">
    <name type="scientific">Suillus luteus UH-Slu-Lm8-n1</name>
    <dbReference type="NCBI Taxonomy" id="930992"/>
    <lineage>
        <taxon>Eukaryota</taxon>
        <taxon>Fungi</taxon>
        <taxon>Dikarya</taxon>
        <taxon>Basidiomycota</taxon>
        <taxon>Agaricomycotina</taxon>
        <taxon>Agaricomycetes</taxon>
        <taxon>Agaricomycetidae</taxon>
        <taxon>Boletales</taxon>
        <taxon>Suillineae</taxon>
        <taxon>Suillaceae</taxon>
        <taxon>Suillus</taxon>
    </lineage>
</organism>
<sequence length="568" mass="60853">QSAWFGSMQAVIIELPVIVSNWPRSVSEEAVRRIGVAPSLCMTPSSTSPMTPARPLTGNSQISDYGSSAQGHGRTPLTPYIKYNTTPNVQNGNQQHDDLEVDEVGALQSHQSRMSGTIDHPGCGSSAQIPMGSIQEDSALVVREAVEQAPTTARQQQPTTPPMSNQLSWLSAEEEKRKLCESARAKVEQSSQPKGSASFRAAWPTAEEEKVRLFDKAQATATHTQALGASSHSRESSEANGSPGLSQHCRSMSALSAGAALYQHVISSMNKNTTSNTSPNASANVSPTRSPNPPSQPFSTSSKVVPHYQSAEEEKAALNRYHEAKLAVDRSQNTQNLVILYPSESSSISRSMSYGAQPSGSDMPPPFDGPNGQPQYLNEKERLRRHHEAQDAAAMTAQSSAAADVSPSYTASPLYSPPAPHPTSTLSEKELPRRRFEEQDAAALAQQQPQPPPPRAVNGSRLPPPPVTPAASGFRLLTAAEEKAQLRAKYAAKEQQANGNTPASASNFTSHYPSQSSTVHSPPPPPPLMPRRLCLDIRPFTPFSIGLYDPGSPAAQRLPSPPPLPPQN</sequence>
<feature type="region of interest" description="Disordered" evidence="1">
    <location>
        <begin position="270"/>
        <end position="309"/>
    </location>
</feature>
<accession>A0A0D0AD03</accession>
<keyword evidence="3" id="KW-1185">Reference proteome</keyword>
<protein>
    <submittedName>
        <fullName evidence="2">Unplaced genomic scaffold CY34scaffold_1230, whole genome shotgun sequence</fullName>
    </submittedName>
</protein>
<dbReference type="InParanoid" id="A0A0D0AD03"/>
<feature type="region of interest" description="Disordered" evidence="1">
    <location>
        <begin position="439"/>
        <end position="533"/>
    </location>
</feature>
<feature type="region of interest" description="Disordered" evidence="1">
    <location>
        <begin position="146"/>
        <end position="166"/>
    </location>
</feature>
<reference evidence="3" key="2">
    <citation type="submission" date="2015-01" db="EMBL/GenBank/DDBJ databases">
        <title>Evolutionary Origins and Diversification of the Mycorrhizal Mutualists.</title>
        <authorList>
            <consortium name="DOE Joint Genome Institute"/>
            <consortium name="Mycorrhizal Genomics Consortium"/>
            <person name="Kohler A."/>
            <person name="Kuo A."/>
            <person name="Nagy L.G."/>
            <person name="Floudas D."/>
            <person name="Copeland A."/>
            <person name="Barry K.W."/>
            <person name="Cichocki N."/>
            <person name="Veneault-Fourrey C."/>
            <person name="LaButti K."/>
            <person name="Lindquist E.A."/>
            <person name="Lipzen A."/>
            <person name="Lundell T."/>
            <person name="Morin E."/>
            <person name="Murat C."/>
            <person name="Riley R."/>
            <person name="Ohm R."/>
            <person name="Sun H."/>
            <person name="Tunlid A."/>
            <person name="Henrissat B."/>
            <person name="Grigoriev I.V."/>
            <person name="Hibbett D.S."/>
            <person name="Martin F."/>
        </authorList>
    </citation>
    <scope>NUCLEOTIDE SEQUENCE [LARGE SCALE GENOMIC DNA]</scope>
    <source>
        <strain evidence="3">UH-Slu-Lm8-n1</strain>
    </source>
</reference>
<feature type="region of interest" description="Disordered" evidence="1">
    <location>
        <begin position="43"/>
        <end position="74"/>
    </location>
</feature>
<evidence type="ECO:0000256" key="1">
    <source>
        <dbReference type="SAM" id="MobiDB-lite"/>
    </source>
</evidence>
<feature type="compositionally biased region" description="Low complexity" evidence="1">
    <location>
        <begin position="391"/>
        <end position="404"/>
    </location>
</feature>
<evidence type="ECO:0000313" key="3">
    <source>
        <dbReference type="Proteomes" id="UP000054485"/>
    </source>
</evidence>
<feature type="compositionally biased region" description="Low complexity" evidence="1">
    <location>
        <begin position="270"/>
        <end position="284"/>
    </location>
</feature>
<dbReference type="HOGENOM" id="CLU_480286_0_0_1"/>
<feature type="compositionally biased region" description="Polar residues" evidence="1">
    <location>
        <begin position="57"/>
        <end position="70"/>
    </location>
</feature>
<feature type="region of interest" description="Disordered" evidence="1">
    <location>
        <begin position="545"/>
        <end position="568"/>
    </location>
</feature>
<dbReference type="EMBL" id="KN836361">
    <property type="protein sequence ID" value="KIK32167.1"/>
    <property type="molecule type" value="Genomic_DNA"/>
</dbReference>
<gene>
    <name evidence="2" type="ORF">CY34DRAFT_111074</name>
</gene>
<dbReference type="AlphaFoldDB" id="A0A0D0AD03"/>
<feature type="region of interest" description="Disordered" evidence="1">
    <location>
        <begin position="110"/>
        <end position="130"/>
    </location>
</feature>
<feature type="compositionally biased region" description="Polar residues" evidence="1">
    <location>
        <begin position="238"/>
        <end position="249"/>
    </location>
</feature>
<feature type="compositionally biased region" description="Polar residues" evidence="1">
    <location>
        <begin position="495"/>
        <end position="512"/>
    </location>
</feature>
<feature type="region of interest" description="Disordered" evidence="1">
    <location>
        <begin position="222"/>
        <end position="249"/>
    </location>
</feature>
<feature type="non-terminal residue" evidence="2">
    <location>
        <position position="1"/>
    </location>
</feature>
<reference evidence="2 3" key="1">
    <citation type="submission" date="2014-04" db="EMBL/GenBank/DDBJ databases">
        <authorList>
            <consortium name="DOE Joint Genome Institute"/>
            <person name="Kuo A."/>
            <person name="Ruytinx J."/>
            <person name="Rineau F."/>
            <person name="Colpaert J."/>
            <person name="Kohler A."/>
            <person name="Nagy L.G."/>
            <person name="Floudas D."/>
            <person name="Copeland A."/>
            <person name="Barry K.W."/>
            <person name="Cichocki N."/>
            <person name="Veneault-Fourrey C."/>
            <person name="LaButti K."/>
            <person name="Lindquist E.A."/>
            <person name="Lipzen A."/>
            <person name="Lundell T."/>
            <person name="Morin E."/>
            <person name="Murat C."/>
            <person name="Sun H."/>
            <person name="Tunlid A."/>
            <person name="Henrissat B."/>
            <person name="Grigoriev I.V."/>
            <person name="Hibbett D.S."/>
            <person name="Martin F."/>
            <person name="Nordberg H.P."/>
            <person name="Cantor M.N."/>
            <person name="Hua S.X."/>
        </authorList>
    </citation>
    <scope>NUCLEOTIDE SEQUENCE [LARGE SCALE GENOMIC DNA]</scope>
    <source>
        <strain evidence="2 3">UH-Slu-Lm8-n1</strain>
    </source>
</reference>